<dbReference type="EMBL" id="JBHLYQ010000030">
    <property type="protein sequence ID" value="MFC0081438.1"/>
    <property type="molecule type" value="Genomic_DNA"/>
</dbReference>
<keyword evidence="4" id="KW-1185">Reference proteome</keyword>
<name>A0ABV6C163_9ACTN</name>
<dbReference type="EC" id="3.1.2.-" evidence="3"/>
<comment type="similarity">
    <text evidence="1">Belongs to the 4-hydroxybenzoyl-CoA thioesterase family.</text>
</comment>
<dbReference type="Pfam" id="PF13279">
    <property type="entry name" value="4HBT_2"/>
    <property type="match status" value="1"/>
</dbReference>
<dbReference type="Gene3D" id="3.10.129.10">
    <property type="entry name" value="Hotdog Thioesterase"/>
    <property type="match status" value="1"/>
</dbReference>
<proteinExistence type="inferred from homology"/>
<protein>
    <submittedName>
        <fullName evidence="3">Acyl-CoA thioesterase</fullName>
        <ecNumber evidence="3">3.1.2.-</ecNumber>
    </submittedName>
</protein>
<comment type="caution">
    <text evidence="3">The sequence shown here is derived from an EMBL/GenBank/DDBJ whole genome shotgun (WGS) entry which is preliminary data.</text>
</comment>
<dbReference type="PANTHER" id="PTHR31793">
    <property type="entry name" value="4-HYDROXYBENZOYL-COA THIOESTERASE FAMILY MEMBER"/>
    <property type="match status" value="1"/>
</dbReference>
<reference evidence="3 4" key="1">
    <citation type="submission" date="2024-09" db="EMBL/GenBank/DDBJ databases">
        <authorList>
            <person name="Sun Q."/>
            <person name="Mori K."/>
        </authorList>
    </citation>
    <scope>NUCLEOTIDE SEQUENCE [LARGE SCALE GENOMIC DNA]</scope>
    <source>
        <strain evidence="3 4">JCM 15389</strain>
    </source>
</reference>
<dbReference type="Proteomes" id="UP001589788">
    <property type="component" value="Unassembled WGS sequence"/>
</dbReference>
<evidence type="ECO:0000313" key="3">
    <source>
        <dbReference type="EMBL" id="MFC0081438.1"/>
    </source>
</evidence>
<evidence type="ECO:0000256" key="1">
    <source>
        <dbReference type="ARBA" id="ARBA00005953"/>
    </source>
</evidence>
<evidence type="ECO:0000313" key="4">
    <source>
        <dbReference type="Proteomes" id="UP001589788"/>
    </source>
</evidence>
<dbReference type="InterPro" id="IPR029069">
    <property type="entry name" value="HotDog_dom_sf"/>
</dbReference>
<dbReference type="GO" id="GO:0016787">
    <property type="term" value="F:hydrolase activity"/>
    <property type="evidence" value="ECO:0007669"/>
    <property type="project" value="UniProtKB-KW"/>
</dbReference>
<keyword evidence="2 3" id="KW-0378">Hydrolase</keyword>
<sequence>MTDPRTTHWRHPVRYFEADQQGVVFNMWYLGYFDEAMTQFLAEGGLAYPDLLAAGYDVQLVHSELDWSGSLRWPDEAEVAVRLLRLGRTSFTLGFEVRAQSAGGQQVARGQTVYVVVATDGSGSRPVPAVLRRALGPPEAWP</sequence>
<dbReference type="InterPro" id="IPR050563">
    <property type="entry name" value="4-hydroxybenzoyl-CoA_TE"/>
</dbReference>
<dbReference type="RefSeq" id="WP_248105354.1">
    <property type="nucleotide sequence ID" value="NZ_JAKHEX010000002.1"/>
</dbReference>
<accession>A0ABV6C163</accession>
<dbReference type="SUPFAM" id="SSF54637">
    <property type="entry name" value="Thioesterase/thiol ester dehydrase-isomerase"/>
    <property type="match status" value="1"/>
</dbReference>
<organism evidence="3 4">
    <name type="scientific">Aciditerrimonas ferrireducens</name>
    <dbReference type="NCBI Taxonomy" id="667306"/>
    <lineage>
        <taxon>Bacteria</taxon>
        <taxon>Bacillati</taxon>
        <taxon>Actinomycetota</taxon>
        <taxon>Acidimicrobiia</taxon>
        <taxon>Acidimicrobiales</taxon>
        <taxon>Acidimicrobiaceae</taxon>
        <taxon>Aciditerrimonas</taxon>
    </lineage>
</organism>
<gene>
    <name evidence="3" type="ORF">ACFFRE_04635</name>
</gene>
<dbReference type="CDD" id="cd00586">
    <property type="entry name" value="4HBT"/>
    <property type="match status" value="1"/>
</dbReference>
<dbReference type="PANTHER" id="PTHR31793:SF27">
    <property type="entry name" value="NOVEL THIOESTERASE SUPERFAMILY DOMAIN AND SAPOSIN A-TYPE DOMAIN CONTAINING PROTEIN (0610012H03RIK)"/>
    <property type="match status" value="1"/>
</dbReference>
<evidence type="ECO:0000256" key="2">
    <source>
        <dbReference type="ARBA" id="ARBA00022801"/>
    </source>
</evidence>